<feature type="transmembrane region" description="Helical" evidence="5">
    <location>
        <begin position="41"/>
        <end position="64"/>
    </location>
</feature>
<dbReference type="InterPro" id="IPR043383">
    <property type="entry name" value="Reprimo_fam"/>
</dbReference>
<evidence type="ECO:0000256" key="1">
    <source>
        <dbReference type="ARBA" id="ARBA00004167"/>
    </source>
</evidence>
<evidence type="ECO:0000256" key="3">
    <source>
        <dbReference type="ARBA" id="ARBA00022989"/>
    </source>
</evidence>
<keyword evidence="7" id="KW-1185">Reference proteome</keyword>
<dbReference type="GO" id="GO:0016020">
    <property type="term" value="C:membrane"/>
    <property type="evidence" value="ECO:0007669"/>
    <property type="project" value="UniProtKB-SubCell"/>
</dbReference>
<keyword evidence="4 5" id="KW-0472">Membrane</keyword>
<sequence>MNGSEPGEAVPGSCCNVSGLPPGVGLEPGAGGLSGARALQAAVLGVLSLLVLCGVLFLGGSLLLRAESLAGQLARERWDNWFLLFPIRSGIETLCQGLGLWDLSSGPGGIKPGEVARLDGLGLSECPRGKHFYSPSWCFPSLPPTPFLQNNFLKNY</sequence>
<name>A0A4X2KLR6_VOMUR</name>
<reference evidence="7" key="1">
    <citation type="submission" date="2018-12" db="EMBL/GenBank/DDBJ databases">
        <authorList>
            <person name="Yazar S."/>
        </authorList>
    </citation>
    <scope>NUCLEOTIDE SEQUENCE [LARGE SCALE GENOMIC DNA]</scope>
</reference>
<evidence type="ECO:0000313" key="6">
    <source>
        <dbReference type="Ensembl" id="ENSVURP00010010102.1"/>
    </source>
</evidence>
<dbReference type="AlphaFoldDB" id="A0A4X2KLR6"/>
<reference evidence="6" key="3">
    <citation type="submission" date="2025-09" db="UniProtKB">
        <authorList>
            <consortium name="Ensembl"/>
        </authorList>
    </citation>
    <scope>IDENTIFICATION</scope>
</reference>
<evidence type="ECO:0000256" key="4">
    <source>
        <dbReference type="ARBA" id="ARBA00023136"/>
    </source>
</evidence>
<dbReference type="PANTHER" id="PTHR28649:SF1">
    <property type="entry name" value="SMALL INTEGRAL MEMBRANE PROTEIN 41"/>
    <property type="match status" value="1"/>
</dbReference>
<proteinExistence type="predicted"/>
<protein>
    <submittedName>
        <fullName evidence="6">Uncharacterized protein</fullName>
    </submittedName>
</protein>
<organism evidence="6 7">
    <name type="scientific">Vombatus ursinus</name>
    <name type="common">Common wombat</name>
    <dbReference type="NCBI Taxonomy" id="29139"/>
    <lineage>
        <taxon>Eukaryota</taxon>
        <taxon>Metazoa</taxon>
        <taxon>Chordata</taxon>
        <taxon>Craniata</taxon>
        <taxon>Vertebrata</taxon>
        <taxon>Euteleostomi</taxon>
        <taxon>Mammalia</taxon>
        <taxon>Metatheria</taxon>
        <taxon>Diprotodontia</taxon>
        <taxon>Vombatidae</taxon>
        <taxon>Vombatus</taxon>
    </lineage>
</organism>
<dbReference type="Proteomes" id="UP000314987">
    <property type="component" value="Unassembled WGS sequence"/>
</dbReference>
<evidence type="ECO:0000256" key="2">
    <source>
        <dbReference type="ARBA" id="ARBA00022692"/>
    </source>
</evidence>
<dbReference type="PANTHER" id="PTHR28649">
    <property type="entry name" value="PROTEIN REPRIMO-RELATED"/>
    <property type="match status" value="1"/>
</dbReference>
<accession>A0A4X2KLR6</accession>
<evidence type="ECO:0000256" key="5">
    <source>
        <dbReference type="SAM" id="Phobius"/>
    </source>
</evidence>
<dbReference type="Ensembl" id="ENSVURT00010011446.1">
    <property type="protein sequence ID" value="ENSVURP00010010102.1"/>
    <property type="gene ID" value="ENSVURG00010007804.1"/>
</dbReference>
<keyword evidence="3 5" id="KW-1133">Transmembrane helix</keyword>
<reference evidence="6" key="2">
    <citation type="submission" date="2025-08" db="UniProtKB">
        <authorList>
            <consortium name="Ensembl"/>
        </authorList>
    </citation>
    <scope>IDENTIFICATION</scope>
</reference>
<dbReference type="GeneTree" id="ENSGT00970000198297"/>
<keyword evidence="2 5" id="KW-0812">Transmembrane</keyword>
<evidence type="ECO:0000313" key="7">
    <source>
        <dbReference type="Proteomes" id="UP000314987"/>
    </source>
</evidence>
<comment type="subcellular location">
    <subcellularLocation>
        <location evidence="1">Membrane</location>
        <topology evidence="1">Single-pass membrane protein</topology>
    </subcellularLocation>
</comment>